<evidence type="ECO:0000313" key="3">
    <source>
        <dbReference type="Proteomes" id="UP000199060"/>
    </source>
</evidence>
<organism evidence="2 3">
    <name type="scientific">Algoriphagus faecimaris</name>
    <dbReference type="NCBI Taxonomy" id="686796"/>
    <lineage>
        <taxon>Bacteria</taxon>
        <taxon>Pseudomonadati</taxon>
        <taxon>Bacteroidota</taxon>
        <taxon>Cytophagia</taxon>
        <taxon>Cytophagales</taxon>
        <taxon>Cyclobacteriaceae</taxon>
        <taxon>Algoriphagus</taxon>
    </lineage>
</organism>
<gene>
    <name evidence="2" type="ORF">SAMN04488104_100124</name>
</gene>
<accession>A0A1G6M7H1</accession>
<protein>
    <submittedName>
        <fullName evidence="2">Uncharacterized protein</fullName>
    </submittedName>
</protein>
<name>A0A1G6M7H1_9BACT</name>
<keyword evidence="1" id="KW-0732">Signal</keyword>
<dbReference type="OrthoDB" id="5873496at2"/>
<feature type="chain" id="PRO_5011683414" evidence="1">
    <location>
        <begin position="22"/>
        <end position="130"/>
    </location>
</feature>
<sequence>MRKILVLVFSSLFSVVFSLQAQTIDGVALKEIESTYIQLTGRGRLFSNTVRVEVDFGQDRSRGRVNDSQIIDQNGNVVLFNSMVDALNFFDRLGYEYVDSEHISEDSPIQYLLRKKRQEMDLANSPLRRD</sequence>
<evidence type="ECO:0000313" key="2">
    <source>
        <dbReference type="EMBL" id="SDC50885.1"/>
    </source>
</evidence>
<dbReference type="STRING" id="686796.SAMN04488104_100124"/>
<proteinExistence type="predicted"/>
<dbReference type="EMBL" id="FNAC01000001">
    <property type="protein sequence ID" value="SDC50885.1"/>
    <property type="molecule type" value="Genomic_DNA"/>
</dbReference>
<dbReference type="AlphaFoldDB" id="A0A1G6M7H1"/>
<reference evidence="3" key="1">
    <citation type="submission" date="2016-10" db="EMBL/GenBank/DDBJ databases">
        <authorList>
            <person name="Varghese N."/>
            <person name="Submissions S."/>
        </authorList>
    </citation>
    <scope>NUCLEOTIDE SEQUENCE [LARGE SCALE GENOMIC DNA]</scope>
    <source>
        <strain evidence="3">DSM 23095</strain>
    </source>
</reference>
<keyword evidence="3" id="KW-1185">Reference proteome</keyword>
<dbReference type="Proteomes" id="UP000199060">
    <property type="component" value="Unassembled WGS sequence"/>
</dbReference>
<dbReference type="RefSeq" id="WP_087940781.1">
    <property type="nucleotide sequence ID" value="NZ_FNAC01000001.1"/>
</dbReference>
<feature type="signal peptide" evidence="1">
    <location>
        <begin position="1"/>
        <end position="21"/>
    </location>
</feature>
<evidence type="ECO:0000256" key="1">
    <source>
        <dbReference type="SAM" id="SignalP"/>
    </source>
</evidence>